<dbReference type="GO" id="GO:0003723">
    <property type="term" value="F:RNA binding"/>
    <property type="evidence" value="ECO:0007669"/>
    <property type="project" value="InterPro"/>
</dbReference>
<feature type="domain" description="MRM3-like substrate binding" evidence="5">
    <location>
        <begin position="5"/>
        <end position="82"/>
    </location>
</feature>
<reference evidence="6 7" key="1">
    <citation type="submission" date="2018-12" db="EMBL/GenBank/DDBJ databases">
        <title>Complete genome of Nonlabens sp. MJ115.</title>
        <authorList>
            <person name="Choi H.S."/>
            <person name="Jung J."/>
        </authorList>
    </citation>
    <scope>NUCLEOTIDE SEQUENCE [LARGE SCALE GENOMIC DNA]</scope>
    <source>
        <strain evidence="6 7">MJ115</strain>
    </source>
</reference>
<dbReference type="SUPFAM" id="SSF75217">
    <property type="entry name" value="alpha/beta knot"/>
    <property type="match status" value="1"/>
</dbReference>
<gene>
    <name evidence="6" type="ORF">EJ995_00555</name>
</gene>
<protein>
    <submittedName>
        <fullName evidence="6">RNA methyltransferase</fullName>
    </submittedName>
</protein>
<dbReference type="GO" id="GO:0008173">
    <property type="term" value="F:RNA methyltransferase activity"/>
    <property type="evidence" value="ECO:0007669"/>
    <property type="project" value="InterPro"/>
</dbReference>
<evidence type="ECO:0000256" key="3">
    <source>
        <dbReference type="ARBA" id="ARBA00022679"/>
    </source>
</evidence>
<dbReference type="InterPro" id="IPR029028">
    <property type="entry name" value="Alpha/beta_knot_MTases"/>
</dbReference>
<dbReference type="EMBL" id="CP034549">
    <property type="protein sequence ID" value="AZQ42797.1"/>
    <property type="molecule type" value="Genomic_DNA"/>
</dbReference>
<feature type="domain" description="tRNA/rRNA methyltransferase SpoU type" evidence="4">
    <location>
        <begin position="97"/>
        <end position="234"/>
    </location>
</feature>
<evidence type="ECO:0000256" key="2">
    <source>
        <dbReference type="ARBA" id="ARBA00022603"/>
    </source>
</evidence>
<dbReference type="SUPFAM" id="SSF55315">
    <property type="entry name" value="L30e-like"/>
    <property type="match status" value="1"/>
</dbReference>
<keyword evidence="3 6" id="KW-0808">Transferase</keyword>
<evidence type="ECO:0000256" key="1">
    <source>
        <dbReference type="ARBA" id="ARBA00007228"/>
    </source>
</evidence>
<dbReference type="GO" id="GO:0006396">
    <property type="term" value="P:RNA processing"/>
    <property type="evidence" value="ECO:0007669"/>
    <property type="project" value="InterPro"/>
</dbReference>
<dbReference type="InterPro" id="IPR051259">
    <property type="entry name" value="rRNA_Methyltransferase"/>
</dbReference>
<dbReference type="InterPro" id="IPR029026">
    <property type="entry name" value="tRNA_m1G_MTases_N"/>
</dbReference>
<dbReference type="PANTHER" id="PTHR43191">
    <property type="entry name" value="RRNA METHYLTRANSFERASE 3"/>
    <property type="match status" value="1"/>
</dbReference>
<dbReference type="Gene3D" id="3.30.1330.30">
    <property type="match status" value="1"/>
</dbReference>
<proteinExistence type="inferred from homology"/>
<keyword evidence="7" id="KW-1185">Reference proteome</keyword>
<dbReference type="KEGG" id="noj:EJ995_00555"/>
<dbReference type="RefSeq" id="WP_126444584.1">
    <property type="nucleotide sequence ID" value="NZ_CP034549.1"/>
</dbReference>
<name>A0A3S9MUD7_9FLAO</name>
<dbReference type="Proteomes" id="UP000279600">
    <property type="component" value="Chromosome"/>
</dbReference>
<evidence type="ECO:0000259" key="5">
    <source>
        <dbReference type="Pfam" id="PF22435"/>
    </source>
</evidence>
<sequence length="246" mass="26895">MITKSKIKLIKSLARKKGRDQHQLFVVEGYKSIREFKDAGAFIIDLFTTQDAVYLNDLDPVVIAAADMKRISNLNTPPGYLAVVKFKEEPDIQEAQLILALDQLQDPGNLGTIIRLADWFNIDAIVCDHNTVDLYNPKCVQASMGSLARVNVISVDLEDFLEQASQPVFLTAMNGDSIYNTSLPEKAIIVMGSESHGVREKLFATGTSISIPQYGAASSATESLNVSSAAAITLAEWKRSTTGKKN</sequence>
<dbReference type="AlphaFoldDB" id="A0A3S9MUD7"/>
<dbReference type="InterPro" id="IPR001537">
    <property type="entry name" value="SpoU_MeTrfase"/>
</dbReference>
<dbReference type="PANTHER" id="PTHR43191:SF2">
    <property type="entry name" value="RRNA METHYLTRANSFERASE 3, MITOCHONDRIAL"/>
    <property type="match status" value="1"/>
</dbReference>
<dbReference type="OrthoDB" id="9785673at2"/>
<organism evidence="6 7">
    <name type="scientific">Nonlabens ponticola</name>
    <dbReference type="NCBI Taxonomy" id="2496866"/>
    <lineage>
        <taxon>Bacteria</taxon>
        <taxon>Pseudomonadati</taxon>
        <taxon>Bacteroidota</taxon>
        <taxon>Flavobacteriia</taxon>
        <taxon>Flavobacteriales</taxon>
        <taxon>Flavobacteriaceae</taxon>
        <taxon>Nonlabens</taxon>
    </lineage>
</organism>
<dbReference type="InterPro" id="IPR053888">
    <property type="entry name" value="MRM3-like_sub_bind"/>
</dbReference>
<evidence type="ECO:0000259" key="4">
    <source>
        <dbReference type="Pfam" id="PF00588"/>
    </source>
</evidence>
<dbReference type="GO" id="GO:0032259">
    <property type="term" value="P:methylation"/>
    <property type="evidence" value="ECO:0007669"/>
    <property type="project" value="UniProtKB-KW"/>
</dbReference>
<dbReference type="Pfam" id="PF00588">
    <property type="entry name" value="SpoU_methylase"/>
    <property type="match status" value="1"/>
</dbReference>
<dbReference type="CDD" id="cd18109">
    <property type="entry name" value="SpoU-like_RNA-MTase"/>
    <property type="match status" value="1"/>
</dbReference>
<evidence type="ECO:0000313" key="7">
    <source>
        <dbReference type="Proteomes" id="UP000279600"/>
    </source>
</evidence>
<dbReference type="Pfam" id="PF22435">
    <property type="entry name" value="MRM3-like_sub_bind"/>
    <property type="match status" value="1"/>
</dbReference>
<dbReference type="InterPro" id="IPR029064">
    <property type="entry name" value="Ribosomal_eL30-like_sf"/>
</dbReference>
<dbReference type="Gene3D" id="3.40.1280.10">
    <property type="match status" value="1"/>
</dbReference>
<comment type="similarity">
    <text evidence="1">Belongs to the class IV-like SAM-binding methyltransferase superfamily. RNA methyltransferase TrmH family.</text>
</comment>
<accession>A0A3S9MUD7</accession>
<keyword evidence="2 6" id="KW-0489">Methyltransferase</keyword>
<evidence type="ECO:0000313" key="6">
    <source>
        <dbReference type="EMBL" id="AZQ42797.1"/>
    </source>
</evidence>